<dbReference type="EMBL" id="CM009303">
    <property type="protein sequence ID" value="KAI9382148.1"/>
    <property type="molecule type" value="Genomic_DNA"/>
</dbReference>
<organism evidence="1 2">
    <name type="scientific">Populus trichocarpa</name>
    <name type="common">Western balsam poplar</name>
    <name type="synonym">Populus balsamifera subsp. trichocarpa</name>
    <dbReference type="NCBI Taxonomy" id="3694"/>
    <lineage>
        <taxon>Eukaryota</taxon>
        <taxon>Viridiplantae</taxon>
        <taxon>Streptophyta</taxon>
        <taxon>Embryophyta</taxon>
        <taxon>Tracheophyta</taxon>
        <taxon>Spermatophyta</taxon>
        <taxon>Magnoliopsida</taxon>
        <taxon>eudicotyledons</taxon>
        <taxon>Gunneridae</taxon>
        <taxon>Pentapetalae</taxon>
        <taxon>rosids</taxon>
        <taxon>fabids</taxon>
        <taxon>Malpighiales</taxon>
        <taxon>Salicaceae</taxon>
        <taxon>Saliceae</taxon>
        <taxon>Populus</taxon>
    </lineage>
</organism>
<comment type="caution">
    <text evidence="1">The sequence shown here is derived from an EMBL/GenBank/DDBJ whole genome shotgun (WGS) entry which is preliminary data.</text>
</comment>
<accession>A0ACC0RYD5</accession>
<evidence type="ECO:0000313" key="1">
    <source>
        <dbReference type="EMBL" id="KAI9382148.1"/>
    </source>
</evidence>
<proteinExistence type="predicted"/>
<protein>
    <submittedName>
        <fullName evidence="1">Uncharacterized protein</fullName>
    </submittedName>
</protein>
<dbReference type="Proteomes" id="UP000006729">
    <property type="component" value="Chromosome 14"/>
</dbReference>
<gene>
    <name evidence="1" type="ORF">POPTR_014G093150v4</name>
</gene>
<name>A0ACC0RYD5_POPTR</name>
<sequence length="136" mass="15297">METMCPPCSIIFQALGLAIPPRMHVDPSKSAAFYGIWPHVNDFGYSIPCHACCGHGNFTGYCSPTPPCSHFPPPQYQCSLDIYILHIMKLSLYNLFLVHIIRWTSQVLDMTRSSLETNIAVGAQVTHTHSRKMMKE</sequence>
<evidence type="ECO:0000313" key="2">
    <source>
        <dbReference type="Proteomes" id="UP000006729"/>
    </source>
</evidence>
<keyword evidence="2" id="KW-1185">Reference proteome</keyword>
<reference evidence="1 2" key="1">
    <citation type="journal article" date="2006" name="Science">
        <title>The genome of black cottonwood, Populus trichocarpa (Torr. &amp; Gray).</title>
        <authorList>
            <person name="Tuskan G.A."/>
            <person name="Difazio S."/>
            <person name="Jansson S."/>
            <person name="Bohlmann J."/>
            <person name="Grigoriev I."/>
            <person name="Hellsten U."/>
            <person name="Putnam N."/>
            <person name="Ralph S."/>
            <person name="Rombauts S."/>
            <person name="Salamov A."/>
            <person name="Schein J."/>
            <person name="Sterck L."/>
            <person name="Aerts A."/>
            <person name="Bhalerao R.R."/>
            <person name="Bhalerao R.P."/>
            <person name="Blaudez D."/>
            <person name="Boerjan W."/>
            <person name="Brun A."/>
            <person name="Brunner A."/>
            <person name="Busov V."/>
            <person name="Campbell M."/>
            <person name="Carlson J."/>
            <person name="Chalot M."/>
            <person name="Chapman J."/>
            <person name="Chen G.L."/>
            <person name="Cooper D."/>
            <person name="Coutinho P.M."/>
            <person name="Couturier J."/>
            <person name="Covert S."/>
            <person name="Cronk Q."/>
            <person name="Cunningham R."/>
            <person name="Davis J."/>
            <person name="Degroeve S."/>
            <person name="Dejardin A."/>
            <person name="Depamphilis C."/>
            <person name="Detter J."/>
            <person name="Dirks B."/>
            <person name="Dubchak I."/>
            <person name="Duplessis S."/>
            <person name="Ehlting J."/>
            <person name="Ellis B."/>
            <person name="Gendler K."/>
            <person name="Goodstein D."/>
            <person name="Gribskov M."/>
            <person name="Grimwood J."/>
            <person name="Groover A."/>
            <person name="Gunter L."/>
            <person name="Hamberger B."/>
            <person name="Heinze B."/>
            <person name="Helariutta Y."/>
            <person name="Henrissat B."/>
            <person name="Holligan D."/>
            <person name="Holt R."/>
            <person name="Huang W."/>
            <person name="Islam-Faridi N."/>
            <person name="Jones S."/>
            <person name="Jones-Rhoades M."/>
            <person name="Jorgensen R."/>
            <person name="Joshi C."/>
            <person name="Kangasjarvi J."/>
            <person name="Karlsson J."/>
            <person name="Kelleher C."/>
            <person name="Kirkpatrick R."/>
            <person name="Kirst M."/>
            <person name="Kohler A."/>
            <person name="Kalluri U."/>
            <person name="Larimer F."/>
            <person name="Leebens-Mack J."/>
            <person name="Leple J.C."/>
            <person name="Locascio P."/>
            <person name="Lou Y."/>
            <person name="Lucas S."/>
            <person name="Martin F."/>
            <person name="Montanini B."/>
            <person name="Napoli C."/>
            <person name="Nelson D.R."/>
            <person name="Nelson C."/>
            <person name="Nieminen K."/>
            <person name="Nilsson O."/>
            <person name="Pereda V."/>
            <person name="Peter G."/>
            <person name="Philippe R."/>
            <person name="Pilate G."/>
            <person name="Poliakov A."/>
            <person name="Razumovskaya J."/>
            <person name="Richardson P."/>
            <person name="Rinaldi C."/>
            <person name="Ritland K."/>
            <person name="Rouze P."/>
            <person name="Ryaboy D."/>
            <person name="Schmutz J."/>
            <person name="Schrader J."/>
            <person name="Segerman B."/>
            <person name="Shin H."/>
            <person name="Siddiqui A."/>
            <person name="Sterky F."/>
            <person name="Terry A."/>
            <person name="Tsai C.J."/>
            <person name="Uberbacher E."/>
            <person name="Unneberg P."/>
            <person name="Vahala J."/>
            <person name="Wall K."/>
            <person name="Wessler S."/>
            <person name="Yang G."/>
            <person name="Yin T."/>
            <person name="Douglas C."/>
            <person name="Marra M."/>
            <person name="Sandberg G."/>
            <person name="Van de Peer Y."/>
            <person name="Rokhsar D."/>
        </authorList>
    </citation>
    <scope>NUCLEOTIDE SEQUENCE [LARGE SCALE GENOMIC DNA]</scope>
    <source>
        <strain evidence="2">cv. Nisqually</strain>
    </source>
</reference>